<dbReference type="EMBL" id="JANFXK010000011">
    <property type="protein sequence ID" value="MCQ4637168.1"/>
    <property type="molecule type" value="Genomic_DNA"/>
</dbReference>
<dbReference type="InterPro" id="IPR010982">
    <property type="entry name" value="Lambda_DNA-bd_dom_sf"/>
</dbReference>
<dbReference type="SUPFAM" id="SSF47413">
    <property type="entry name" value="lambda repressor-like DNA-binding domains"/>
    <property type="match status" value="1"/>
</dbReference>
<name>A0ABT1RPP4_9FIRM</name>
<dbReference type="SMART" id="SM00530">
    <property type="entry name" value="HTH_XRE"/>
    <property type="match status" value="1"/>
</dbReference>
<proteinExistence type="predicted"/>
<keyword evidence="3" id="KW-1185">Reference proteome</keyword>
<accession>A0ABT1RPP4</accession>
<evidence type="ECO:0000313" key="3">
    <source>
        <dbReference type="Proteomes" id="UP001524502"/>
    </source>
</evidence>
<dbReference type="PROSITE" id="PS50943">
    <property type="entry name" value="HTH_CROC1"/>
    <property type="match status" value="1"/>
</dbReference>
<dbReference type="CDD" id="cd00093">
    <property type="entry name" value="HTH_XRE"/>
    <property type="match status" value="1"/>
</dbReference>
<protein>
    <submittedName>
        <fullName evidence="2">Helix-turn-helix transcriptional regulator</fullName>
    </submittedName>
</protein>
<gene>
    <name evidence="2" type="ORF">NE619_10565</name>
</gene>
<reference evidence="2 3" key="1">
    <citation type="submission" date="2022-06" db="EMBL/GenBank/DDBJ databases">
        <title>Isolation of gut microbiota from human fecal samples.</title>
        <authorList>
            <person name="Pamer E.G."/>
            <person name="Barat B."/>
            <person name="Waligurski E."/>
            <person name="Medina S."/>
            <person name="Paddock L."/>
            <person name="Mostad J."/>
        </authorList>
    </citation>
    <scope>NUCLEOTIDE SEQUENCE [LARGE SCALE GENOMIC DNA]</scope>
    <source>
        <strain evidence="2 3">SL.3.17</strain>
    </source>
</reference>
<evidence type="ECO:0000313" key="2">
    <source>
        <dbReference type="EMBL" id="MCQ4637168.1"/>
    </source>
</evidence>
<dbReference type="Gene3D" id="1.10.260.40">
    <property type="entry name" value="lambda repressor-like DNA-binding domains"/>
    <property type="match status" value="1"/>
</dbReference>
<dbReference type="Proteomes" id="UP001524502">
    <property type="component" value="Unassembled WGS sequence"/>
</dbReference>
<sequence>MKYYNNGFMERMGYDLYCDIAINIVAQRDKLGITQEELAKAAKIKPSRLQRVEAVKVRPRLEEIEALAKALEVTTNNLIGAELDSQVGDCLYLIWPEDLPDFKLYQKATSKRMALFLMEQRLKRAGVTLFETPRTRVFVELIGVPVTDQELKDKLPKYKEEQALEEE</sequence>
<feature type="domain" description="HTH cro/C1-type" evidence="1">
    <location>
        <begin position="24"/>
        <end position="78"/>
    </location>
</feature>
<dbReference type="RefSeq" id="WP_256132361.1">
    <property type="nucleotide sequence ID" value="NZ_JANFXK010000011.1"/>
</dbReference>
<evidence type="ECO:0000259" key="1">
    <source>
        <dbReference type="PROSITE" id="PS50943"/>
    </source>
</evidence>
<comment type="caution">
    <text evidence="2">The sequence shown here is derived from an EMBL/GenBank/DDBJ whole genome shotgun (WGS) entry which is preliminary data.</text>
</comment>
<organism evidence="2 3">
    <name type="scientific">Anaerovorax odorimutans</name>
    <dbReference type="NCBI Taxonomy" id="109327"/>
    <lineage>
        <taxon>Bacteria</taxon>
        <taxon>Bacillati</taxon>
        <taxon>Bacillota</taxon>
        <taxon>Clostridia</taxon>
        <taxon>Peptostreptococcales</taxon>
        <taxon>Anaerovoracaceae</taxon>
        <taxon>Anaerovorax</taxon>
    </lineage>
</organism>
<dbReference type="Pfam" id="PF01381">
    <property type="entry name" value="HTH_3"/>
    <property type="match status" value="1"/>
</dbReference>
<dbReference type="InterPro" id="IPR001387">
    <property type="entry name" value="Cro/C1-type_HTH"/>
</dbReference>